<protein>
    <submittedName>
        <fullName evidence="3">16S rRNA (Guanine(966)-N(2))-methyltransferase RsmD</fullName>
        <ecNumber evidence="3">2.1.1.171</ecNumber>
    </submittedName>
</protein>
<keyword evidence="4" id="KW-1185">Reference proteome</keyword>
<gene>
    <name evidence="3" type="primary">rsmD</name>
    <name evidence="3" type="ORF">H8K36_13550</name>
</gene>
<dbReference type="GO" id="GO:0052913">
    <property type="term" value="F:16S rRNA (guanine(966)-N(2))-methyltransferase activity"/>
    <property type="evidence" value="ECO:0007669"/>
    <property type="project" value="UniProtKB-EC"/>
</dbReference>
<evidence type="ECO:0000256" key="2">
    <source>
        <dbReference type="ARBA" id="ARBA00022679"/>
    </source>
</evidence>
<dbReference type="PANTHER" id="PTHR43542">
    <property type="entry name" value="METHYLTRANSFERASE"/>
    <property type="match status" value="1"/>
</dbReference>
<dbReference type="Pfam" id="PF03602">
    <property type="entry name" value="Cons_hypoth95"/>
    <property type="match status" value="1"/>
</dbReference>
<evidence type="ECO:0000256" key="1">
    <source>
        <dbReference type="ARBA" id="ARBA00022603"/>
    </source>
</evidence>
<proteinExistence type="predicted"/>
<dbReference type="PROSITE" id="PS00092">
    <property type="entry name" value="N6_MTASE"/>
    <property type="match status" value="1"/>
</dbReference>
<dbReference type="InterPro" id="IPR002052">
    <property type="entry name" value="DNA_methylase_N6_adenine_CS"/>
</dbReference>
<dbReference type="PIRSF" id="PIRSF004553">
    <property type="entry name" value="CHP00095"/>
    <property type="match status" value="1"/>
</dbReference>
<evidence type="ECO:0000313" key="3">
    <source>
        <dbReference type="EMBL" id="MBC3882412.1"/>
    </source>
</evidence>
<comment type="caution">
    <text evidence="3">The sequence shown here is derived from an EMBL/GenBank/DDBJ whole genome shotgun (WGS) entry which is preliminary data.</text>
</comment>
<sequence>MKPHHKKPHSQASHQVRIIGGQWKRTPLSVITAEGLRPTPDRVRETVFNWINHLFDSEWQSRRCLDLFAGSGALGFEAASRGASEVLLVEAFTPAFRQIEEVKAKLKASSVQIQRGDALLVAANLTKNKKKFDLIFLDPPFNQGFLEKILPICIDLLSENGIVYVEAEQALPFVLEGQATDVIPAWCQGWELLRKDKAGNVHFQILQRNKEVGNLDENLG</sequence>
<dbReference type="Gene3D" id="3.40.50.150">
    <property type="entry name" value="Vaccinia Virus protein VP39"/>
    <property type="match status" value="1"/>
</dbReference>
<dbReference type="PANTHER" id="PTHR43542:SF1">
    <property type="entry name" value="METHYLTRANSFERASE"/>
    <property type="match status" value="1"/>
</dbReference>
<dbReference type="AlphaFoldDB" id="A0A923HTQ1"/>
<organism evidence="3 4">
    <name type="scientific">Undibacterium nitidum</name>
    <dbReference type="NCBI Taxonomy" id="2762298"/>
    <lineage>
        <taxon>Bacteria</taxon>
        <taxon>Pseudomonadati</taxon>
        <taxon>Pseudomonadota</taxon>
        <taxon>Betaproteobacteria</taxon>
        <taxon>Burkholderiales</taxon>
        <taxon>Oxalobacteraceae</taxon>
        <taxon>Undibacterium</taxon>
    </lineage>
</organism>
<dbReference type="CDD" id="cd02440">
    <property type="entry name" value="AdoMet_MTases"/>
    <property type="match status" value="1"/>
</dbReference>
<evidence type="ECO:0000313" key="4">
    <source>
        <dbReference type="Proteomes" id="UP000627446"/>
    </source>
</evidence>
<dbReference type="EMBL" id="JACOFZ010000005">
    <property type="protein sequence ID" value="MBC3882412.1"/>
    <property type="molecule type" value="Genomic_DNA"/>
</dbReference>
<keyword evidence="2 3" id="KW-0808">Transferase</keyword>
<dbReference type="SUPFAM" id="SSF53335">
    <property type="entry name" value="S-adenosyl-L-methionine-dependent methyltransferases"/>
    <property type="match status" value="1"/>
</dbReference>
<dbReference type="EC" id="2.1.1.171" evidence="3"/>
<name>A0A923HTQ1_9BURK</name>
<dbReference type="NCBIfam" id="TIGR00095">
    <property type="entry name" value="16S rRNA (guanine(966)-N(2))-methyltransferase RsmD"/>
    <property type="match status" value="1"/>
</dbReference>
<dbReference type="InterPro" id="IPR029063">
    <property type="entry name" value="SAM-dependent_MTases_sf"/>
</dbReference>
<keyword evidence="1 3" id="KW-0489">Methyltransferase</keyword>
<dbReference type="Proteomes" id="UP000627446">
    <property type="component" value="Unassembled WGS sequence"/>
</dbReference>
<reference evidence="3" key="1">
    <citation type="submission" date="2020-08" db="EMBL/GenBank/DDBJ databases">
        <title>Novel species isolated from subtropical streams in China.</title>
        <authorList>
            <person name="Lu H."/>
        </authorList>
    </citation>
    <scope>NUCLEOTIDE SEQUENCE</scope>
    <source>
        <strain evidence="3">LX22W</strain>
    </source>
</reference>
<dbReference type="GO" id="GO:0003676">
    <property type="term" value="F:nucleic acid binding"/>
    <property type="evidence" value="ECO:0007669"/>
    <property type="project" value="InterPro"/>
</dbReference>
<dbReference type="RefSeq" id="WP_186917157.1">
    <property type="nucleotide sequence ID" value="NZ_JACOFZ010000005.1"/>
</dbReference>
<dbReference type="InterPro" id="IPR004398">
    <property type="entry name" value="RNA_MeTrfase_RsmD"/>
</dbReference>
<accession>A0A923HTQ1</accession>